<evidence type="ECO:0000256" key="2">
    <source>
        <dbReference type="SAM" id="Phobius"/>
    </source>
</evidence>
<organism evidence="4 5">
    <name type="scientific">Agrococcus carbonis</name>
    <dbReference type="NCBI Taxonomy" id="684552"/>
    <lineage>
        <taxon>Bacteria</taxon>
        <taxon>Bacillati</taxon>
        <taxon>Actinomycetota</taxon>
        <taxon>Actinomycetes</taxon>
        <taxon>Micrococcales</taxon>
        <taxon>Microbacteriaceae</taxon>
        <taxon>Agrococcus</taxon>
    </lineage>
</organism>
<dbReference type="PROSITE" id="PS51257">
    <property type="entry name" value="PROKAR_LIPOPROTEIN"/>
    <property type="match status" value="1"/>
</dbReference>
<dbReference type="AlphaFoldDB" id="A0A1H1RJR0"/>
<keyword evidence="2" id="KW-0812">Transmembrane</keyword>
<evidence type="ECO:0000313" key="4">
    <source>
        <dbReference type="EMBL" id="SDS36027.1"/>
    </source>
</evidence>
<evidence type="ECO:0000256" key="1">
    <source>
        <dbReference type="SAM" id="MobiDB-lite"/>
    </source>
</evidence>
<feature type="transmembrane region" description="Helical" evidence="2">
    <location>
        <begin position="276"/>
        <end position="293"/>
    </location>
</feature>
<keyword evidence="5" id="KW-1185">Reference proteome</keyword>
<feature type="compositionally biased region" description="Low complexity" evidence="1">
    <location>
        <begin position="28"/>
        <end position="42"/>
    </location>
</feature>
<dbReference type="Pfam" id="PF14257">
    <property type="entry name" value="DUF4349"/>
    <property type="match status" value="1"/>
</dbReference>
<dbReference type="STRING" id="684552.SAMN04489719_2141"/>
<dbReference type="OrthoDB" id="186919at2"/>
<accession>A0A1H1RJR0</accession>
<dbReference type="InterPro" id="IPR025645">
    <property type="entry name" value="DUF4349"/>
</dbReference>
<feature type="domain" description="DUF4349" evidence="3">
    <location>
        <begin position="82"/>
        <end position="290"/>
    </location>
</feature>
<name>A0A1H1RJR0_9MICO</name>
<feature type="region of interest" description="Disordered" evidence="1">
    <location>
        <begin position="28"/>
        <end position="79"/>
    </location>
</feature>
<reference evidence="5" key="1">
    <citation type="submission" date="2016-10" db="EMBL/GenBank/DDBJ databases">
        <authorList>
            <person name="Varghese N."/>
            <person name="Submissions S."/>
        </authorList>
    </citation>
    <scope>NUCLEOTIDE SEQUENCE [LARGE SCALE GENOMIC DNA]</scope>
    <source>
        <strain evidence="5">DSM 22965</strain>
    </source>
</reference>
<protein>
    <recommendedName>
        <fullName evidence="3">DUF4349 domain-containing protein</fullName>
    </recommendedName>
</protein>
<keyword evidence="2" id="KW-0472">Membrane</keyword>
<dbReference type="Proteomes" id="UP000199649">
    <property type="component" value="Chromosome I"/>
</dbReference>
<dbReference type="RefSeq" id="WP_092666995.1">
    <property type="nucleotide sequence ID" value="NZ_LT629734.1"/>
</dbReference>
<evidence type="ECO:0000313" key="5">
    <source>
        <dbReference type="Proteomes" id="UP000199649"/>
    </source>
</evidence>
<gene>
    <name evidence="4" type="ORF">SAMN04489719_2141</name>
</gene>
<keyword evidence="2" id="KW-1133">Transmembrane helix</keyword>
<evidence type="ECO:0000259" key="3">
    <source>
        <dbReference type="Pfam" id="PF14257"/>
    </source>
</evidence>
<dbReference type="EMBL" id="LT629734">
    <property type="protein sequence ID" value="SDS36027.1"/>
    <property type="molecule type" value="Genomic_DNA"/>
</dbReference>
<sequence length="322" mass="33303">MTRRLLSMAGIVIAGTVLLTGCGAIGAGSSSPESEPGAMPGSAPDWGSAEGPMPLPDEATDGGGPAEEGGDPSLPQATDEDRAVIISGTVGMRAADPIGMADAVADAAEARDGAIDRRAERASTDFEPAWATLTVRVPAAEVEGMLAALRALAEVTQVDMGEEVVTSQVRDLEVRVTAARASVDRLTDLLATAADTETLLEVEAQLTQRTSELEQLLSQQRALDEQVAMSTIEVQIRSTTVEGPSGTPSFWDGLVAGWQAFLAWGATFLYGLGQSIPALVLLAAIALIAWLVIRRIIKRRPAAAAPVEGATVVNPVAATPAE</sequence>
<proteinExistence type="predicted"/>